<dbReference type="GO" id="GO:0071897">
    <property type="term" value="P:DNA biosynthetic process"/>
    <property type="evidence" value="ECO:0007669"/>
    <property type="project" value="UniProtKB-ARBA"/>
</dbReference>
<dbReference type="SUPFAM" id="SSF56672">
    <property type="entry name" value="DNA/RNA polymerases"/>
    <property type="match status" value="1"/>
</dbReference>
<organism evidence="3">
    <name type="scientific">Lygus hesperus</name>
    <name type="common">Western plant bug</name>
    <dbReference type="NCBI Taxonomy" id="30085"/>
    <lineage>
        <taxon>Eukaryota</taxon>
        <taxon>Metazoa</taxon>
        <taxon>Ecdysozoa</taxon>
        <taxon>Arthropoda</taxon>
        <taxon>Hexapoda</taxon>
        <taxon>Insecta</taxon>
        <taxon>Pterygota</taxon>
        <taxon>Neoptera</taxon>
        <taxon>Paraneoptera</taxon>
        <taxon>Hemiptera</taxon>
        <taxon>Heteroptera</taxon>
        <taxon>Panheteroptera</taxon>
        <taxon>Cimicomorpha</taxon>
        <taxon>Miridae</taxon>
        <taxon>Mirini</taxon>
        <taxon>Lygus</taxon>
    </lineage>
</organism>
<proteinExistence type="predicted"/>
<name>A0A0A9XQL0_LYGHE</name>
<accession>A0A0A9XQL0</accession>
<dbReference type="InterPro" id="IPR013103">
    <property type="entry name" value="RVT_2"/>
</dbReference>
<evidence type="ECO:0000313" key="2">
    <source>
        <dbReference type="EMBL" id="JAG21919.1"/>
    </source>
</evidence>
<dbReference type="AlphaFoldDB" id="A0A0A9XQL0"/>
<dbReference type="Pfam" id="PF07727">
    <property type="entry name" value="RVT_2"/>
    <property type="match status" value="1"/>
</dbReference>
<evidence type="ECO:0000259" key="1">
    <source>
        <dbReference type="Pfam" id="PF07727"/>
    </source>
</evidence>
<reference evidence="3" key="1">
    <citation type="journal article" date="2014" name="PLoS ONE">
        <title>Transcriptome-Based Identification of ABC Transporters in the Western Tarnished Plant Bug Lygus hesperus.</title>
        <authorList>
            <person name="Hull J.J."/>
            <person name="Chaney K."/>
            <person name="Geib S.M."/>
            <person name="Fabrick J.A."/>
            <person name="Brent C.S."/>
            <person name="Walsh D."/>
            <person name="Lavine L.C."/>
        </authorList>
    </citation>
    <scope>NUCLEOTIDE SEQUENCE</scope>
</reference>
<gene>
    <name evidence="3" type="primary">GIP_132</name>
    <name evidence="2" type="synonym">GIP_133</name>
    <name evidence="3" type="ORF">CM83_28420</name>
    <name evidence="2" type="ORF">CM83_28423</name>
</gene>
<dbReference type="CDD" id="cd09272">
    <property type="entry name" value="RNase_HI_RT_Ty1"/>
    <property type="match status" value="1"/>
</dbReference>
<protein>
    <submittedName>
        <fullName evidence="3">Copia protein</fullName>
    </submittedName>
</protein>
<dbReference type="EMBL" id="GBHO01021683">
    <property type="protein sequence ID" value="JAG21921.1"/>
    <property type="molecule type" value="Transcribed_RNA"/>
</dbReference>
<sequence>MKELGFRRLDYDYCLYIKQDVVLVLFVDDGLITGAEDQVQELVDSLHEKFLVKDLGTPSSFLGMQITHTKNGLHLSQSKMIDRLQKDFAIENCRSIKTPMEVNFNLSDAQIDPDSPNRKLVCSLMYLAVTTRPDISYSVLYLSRYLDKPTHDAWTAGKRILRYLCGTRHLGLPYNKGSKPLEGKSDSDWGGDRLTRKSVSGFICFHAGNPIAWHSKKQNCVALSTMEAEYIAAGSAAQELVNLRGVLSDLGGDISDGVSLKVDNVSAISMMCTFTNSKRGKHIEIKHHFIKDLCLNKVINIEYISSNDNVADIFTKSLGAEKFEKFRSFFLN</sequence>
<dbReference type="EMBL" id="GBHO01021685">
    <property type="protein sequence ID" value="JAG21919.1"/>
    <property type="molecule type" value="Transcribed_RNA"/>
</dbReference>
<dbReference type="PANTHER" id="PTHR11439:SF483">
    <property type="entry name" value="PEPTIDE SYNTHASE GLIP-LIKE, PUTATIVE (AFU_ORTHOLOGUE AFUA_3G12920)-RELATED"/>
    <property type="match status" value="1"/>
</dbReference>
<evidence type="ECO:0000313" key="3">
    <source>
        <dbReference type="EMBL" id="JAG21921.1"/>
    </source>
</evidence>
<feature type="domain" description="Reverse transcriptase Ty1/copia-type" evidence="1">
    <location>
        <begin position="2"/>
        <end position="101"/>
    </location>
</feature>
<dbReference type="InterPro" id="IPR043502">
    <property type="entry name" value="DNA/RNA_pol_sf"/>
</dbReference>
<dbReference type="PANTHER" id="PTHR11439">
    <property type="entry name" value="GAG-POL-RELATED RETROTRANSPOSON"/>
    <property type="match status" value="1"/>
</dbReference>
<reference evidence="3" key="2">
    <citation type="submission" date="2014-07" db="EMBL/GenBank/DDBJ databases">
        <authorList>
            <person name="Hull J."/>
        </authorList>
    </citation>
    <scope>NUCLEOTIDE SEQUENCE</scope>
</reference>